<dbReference type="AlphaFoldDB" id="A0A067SHE9"/>
<evidence type="ECO:0000313" key="2">
    <source>
        <dbReference type="EMBL" id="KDR70365.1"/>
    </source>
</evidence>
<protein>
    <submittedName>
        <fullName evidence="2">Uncharacterized protein</fullName>
    </submittedName>
</protein>
<feature type="region of interest" description="Disordered" evidence="1">
    <location>
        <begin position="1"/>
        <end position="57"/>
    </location>
</feature>
<name>A0A067SHE9_GALM3</name>
<keyword evidence="3" id="KW-1185">Reference proteome</keyword>
<dbReference type="HOGENOM" id="CLU_2776108_0_0_1"/>
<accession>A0A067SHE9</accession>
<evidence type="ECO:0000256" key="1">
    <source>
        <dbReference type="SAM" id="MobiDB-lite"/>
    </source>
</evidence>
<sequence length="69" mass="7242">MQFGLPKLRFKPSTFQISTPNNGHIDAPPQQRRQPPGSRVALAPSSPPSSRDVSAGPALLHALATGTNA</sequence>
<reference evidence="3" key="1">
    <citation type="journal article" date="2014" name="Proc. Natl. Acad. Sci. U.S.A.">
        <title>Extensive sampling of basidiomycete genomes demonstrates inadequacy of the white-rot/brown-rot paradigm for wood decay fungi.</title>
        <authorList>
            <person name="Riley R."/>
            <person name="Salamov A.A."/>
            <person name="Brown D.W."/>
            <person name="Nagy L.G."/>
            <person name="Floudas D."/>
            <person name="Held B.W."/>
            <person name="Levasseur A."/>
            <person name="Lombard V."/>
            <person name="Morin E."/>
            <person name="Otillar R."/>
            <person name="Lindquist E.A."/>
            <person name="Sun H."/>
            <person name="LaButti K.M."/>
            <person name="Schmutz J."/>
            <person name="Jabbour D."/>
            <person name="Luo H."/>
            <person name="Baker S.E."/>
            <person name="Pisabarro A.G."/>
            <person name="Walton J.D."/>
            <person name="Blanchette R.A."/>
            <person name="Henrissat B."/>
            <person name="Martin F."/>
            <person name="Cullen D."/>
            <person name="Hibbett D.S."/>
            <person name="Grigoriev I.V."/>
        </authorList>
    </citation>
    <scope>NUCLEOTIDE SEQUENCE [LARGE SCALE GENOMIC DNA]</scope>
    <source>
        <strain evidence="3">CBS 339.88</strain>
    </source>
</reference>
<proteinExistence type="predicted"/>
<gene>
    <name evidence="2" type="ORF">GALMADRAFT_254828</name>
</gene>
<feature type="compositionally biased region" description="Polar residues" evidence="1">
    <location>
        <begin position="13"/>
        <end position="22"/>
    </location>
</feature>
<evidence type="ECO:0000313" key="3">
    <source>
        <dbReference type="Proteomes" id="UP000027222"/>
    </source>
</evidence>
<organism evidence="2 3">
    <name type="scientific">Galerina marginata (strain CBS 339.88)</name>
    <dbReference type="NCBI Taxonomy" id="685588"/>
    <lineage>
        <taxon>Eukaryota</taxon>
        <taxon>Fungi</taxon>
        <taxon>Dikarya</taxon>
        <taxon>Basidiomycota</taxon>
        <taxon>Agaricomycotina</taxon>
        <taxon>Agaricomycetes</taxon>
        <taxon>Agaricomycetidae</taxon>
        <taxon>Agaricales</taxon>
        <taxon>Agaricineae</taxon>
        <taxon>Strophariaceae</taxon>
        <taxon>Galerina</taxon>
    </lineage>
</organism>
<dbReference type="Proteomes" id="UP000027222">
    <property type="component" value="Unassembled WGS sequence"/>
</dbReference>
<dbReference type="EMBL" id="KL142397">
    <property type="protein sequence ID" value="KDR70365.1"/>
    <property type="molecule type" value="Genomic_DNA"/>
</dbReference>